<geneLocation type="plasmid" evidence="2 3">
    <name>p.BC006.2</name>
</geneLocation>
<keyword evidence="2" id="KW-0378">Hydrolase</keyword>
<dbReference type="Proteomes" id="UP001221092">
    <property type="component" value="Plasmid p.BC006.2"/>
</dbReference>
<feature type="domain" description="SGNH hydrolase-type esterase" evidence="1">
    <location>
        <begin position="477"/>
        <end position="667"/>
    </location>
</feature>
<evidence type="ECO:0000259" key="1">
    <source>
        <dbReference type="Pfam" id="PF13472"/>
    </source>
</evidence>
<dbReference type="InterPro" id="IPR051532">
    <property type="entry name" value="Ester_Hydrolysis_Enzymes"/>
</dbReference>
<dbReference type="CDD" id="cd00229">
    <property type="entry name" value="SGNH_hydrolase"/>
    <property type="match status" value="1"/>
</dbReference>
<reference evidence="2" key="1">
    <citation type="submission" date="2023-03" db="EMBL/GenBank/DDBJ databases">
        <authorList>
            <person name="Liu Z."/>
        </authorList>
    </citation>
    <scope>NUCLEOTIDE SEQUENCE</scope>
    <source>
        <strain evidence="2">Bc006</strain>
        <plasmid evidence="2">p.BC006.2</plasmid>
    </source>
</reference>
<evidence type="ECO:0000313" key="2">
    <source>
        <dbReference type="EMBL" id="WES09734.1"/>
    </source>
</evidence>
<organism evidence="2 3">
    <name type="scientific">Bacillus paranthracis</name>
    <dbReference type="NCBI Taxonomy" id="2026186"/>
    <lineage>
        <taxon>Bacteria</taxon>
        <taxon>Bacillati</taxon>
        <taxon>Bacillota</taxon>
        <taxon>Bacilli</taxon>
        <taxon>Bacillales</taxon>
        <taxon>Bacillaceae</taxon>
        <taxon>Bacillus</taxon>
        <taxon>Bacillus cereus group</taxon>
    </lineage>
</organism>
<proteinExistence type="predicted"/>
<dbReference type="Gene3D" id="3.40.50.1110">
    <property type="entry name" value="SGNH hydrolase"/>
    <property type="match status" value="1"/>
</dbReference>
<dbReference type="PANTHER" id="PTHR30383">
    <property type="entry name" value="THIOESTERASE 1/PROTEASE 1/LYSOPHOSPHOLIPASE L1"/>
    <property type="match status" value="1"/>
</dbReference>
<gene>
    <name evidence="2" type="ORF">P3K65_27865</name>
</gene>
<name>A0AAX3QP76_9BACI</name>
<sequence>MQIKLNRIGNNGFGKDFKQEQNQNLDTIENAFNNIQIDPSNITFLDRVDALDPQKKIKASALFDTVQTNHFNERTVTNDFYLVEGKPMASPGNCYSDYIQVVPGSDVWATRLLTIDGGGMYDINLNYVQKITGNSSNVLKIPSNIHYIRINISPSISPLSSFMVVYGLTPPSTYRDYHVGKINGLRVDTDHLDGTLLPEQMSDVEILNMFDPTTVAKDTYVTNNGSIIFSSGITLSRYIKVKSGELIGASHKYESQGGYYTSEKKWMKQITLTESETGWFTETVPAGAEFVRVNVLNSALTTYMLTKSSKKPTVYSPYRIRPKWLRNKAEIPIVQPEQLAGIEVLNLFDDSVATKEAISNTGVISPSEIIKLSRLIVVNTGETLGCNYNYAQPGVFLDDEQRWIKKIDFAEVEPGWFATTVPENARYIRVNVVISNIPNYILKKSTVKPKGYVPYGFQIPWAIMTTNKLLGLLVATFGDSITWLDGKTVPEYDNGNAVIKGYQYYMRKAGAIVDNFGHSGATIARSGISGVGCILDDIKAQDVTKYEIITIAGGTNDVGQNVNFGVIGVEEDTNFDETTTFGALRAAIEYIRSKNPKCRIYICTPIRSGRDTRPSAKMEEVSEGIRKIAKMYSCPLIDMLVESGIGKGNYATFLYDLLHPNNDGFQAMGEYFVGQMLAK</sequence>
<dbReference type="InterPro" id="IPR036514">
    <property type="entry name" value="SGNH_hydro_sf"/>
</dbReference>
<dbReference type="RefSeq" id="WP_276105336.1">
    <property type="nucleotide sequence ID" value="NZ_CP119631.1"/>
</dbReference>
<protein>
    <submittedName>
        <fullName evidence="2">SGNH/GDSL hydrolase family protein</fullName>
    </submittedName>
</protein>
<dbReference type="Pfam" id="PF13472">
    <property type="entry name" value="Lipase_GDSL_2"/>
    <property type="match status" value="1"/>
</dbReference>
<dbReference type="SUPFAM" id="SSF52266">
    <property type="entry name" value="SGNH hydrolase"/>
    <property type="match status" value="1"/>
</dbReference>
<dbReference type="EMBL" id="CP119631">
    <property type="protein sequence ID" value="WES09734.1"/>
    <property type="molecule type" value="Genomic_DNA"/>
</dbReference>
<evidence type="ECO:0000313" key="3">
    <source>
        <dbReference type="Proteomes" id="UP001221092"/>
    </source>
</evidence>
<dbReference type="GO" id="GO:0016787">
    <property type="term" value="F:hydrolase activity"/>
    <property type="evidence" value="ECO:0007669"/>
    <property type="project" value="UniProtKB-KW"/>
</dbReference>
<keyword evidence="2" id="KW-0614">Plasmid</keyword>
<dbReference type="PANTHER" id="PTHR30383:SF29">
    <property type="entry name" value="SGNH HYDROLASE-TYPE ESTERASE DOMAIN-CONTAINING PROTEIN"/>
    <property type="match status" value="1"/>
</dbReference>
<dbReference type="InterPro" id="IPR013830">
    <property type="entry name" value="SGNH_hydro"/>
</dbReference>
<accession>A0AAX3QP76</accession>
<dbReference type="AlphaFoldDB" id="A0AAX3QP76"/>